<protein>
    <submittedName>
        <fullName evidence="1">Uncharacterized protein</fullName>
    </submittedName>
</protein>
<keyword evidence="2" id="KW-1185">Reference proteome</keyword>
<reference evidence="1 2" key="1">
    <citation type="submission" date="2018-05" db="EMBL/GenBank/DDBJ databases">
        <title>Zavarzinia sp. HR-AS.</title>
        <authorList>
            <person name="Lee Y."/>
            <person name="Jeon C.O."/>
        </authorList>
    </citation>
    <scope>NUCLEOTIDE SEQUENCE [LARGE SCALE GENOMIC DNA]</scope>
    <source>
        <strain evidence="1 2">HR-AS</strain>
    </source>
</reference>
<sequence length="68" mass="7921">MRFTIMLQGLRIGFGRGLADPHKEAAVDVGLGWYGIEFYAPWPGCGQLFWWPPYWRKSWFTPAHHLSL</sequence>
<dbReference type="EMBL" id="QGLE01000003">
    <property type="protein sequence ID" value="PWR24414.1"/>
    <property type="molecule type" value="Genomic_DNA"/>
</dbReference>
<evidence type="ECO:0000313" key="2">
    <source>
        <dbReference type="Proteomes" id="UP000245461"/>
    </source>
</evidence>
<evidence type="ECO:0000313" key="1">
    <source>
        <dbReference type="EMBL" id="PWR24414.1"/>
    </source>
</evidence>
<dbReference type="AlphaFoldDB" id="A0A317EDS2"/>
<accession>A0A317EDS2</accession>
<dbReference type="Proteomes" id="UP000245461">
    <property type="component" value="Unassembled WGS sequence"/>
</dbReference>
<organism evidence="1 2">
    <name type="scientific">Zavarzinia aquatilis</name>
    <dbReference type="NCBI Taxonomy" id="2211142"/>
    <lineage>
        <taxon>Bacteria</taxon>
        <taxon>Pseudomonadati</taxon>
        <taxon>Pseudomonadota</taxon>
        <taxon>Alphaproteobacteria</taxon>
        <taxon>Rhodospirillales</taxon>
        <taxon>Zavarziniaceae</taxon>
        <taxon>Zavarzinia</taxon>
    </lineage>
</organism>
<name>A0A317EDS2_9PROT</name>
<proteinExistence type="predicted"/>
<gene>
    <name evidence="1" type="ORF">DKG74_06275</name>
</gene>
<comment type="caution">
    <text evidence="1">The sequence shown here is derived from an EMBL/GenBank/DDBJ whole genome shotgun (WGS) entry which is preliminary data.</text>
</comment>